<proteinExistence type="predicted"/>
<keyword evidence="5 7" id="KW-0418">Kinase</keyword>
<evidence type="ECO:0000313" key="8">
    <source>
        <dbReference type="Proteomes" id="UP000034160"/>
    </source>
</evidence>
<dbReference type="GO" id="GO:0005524">
    <property type="term" value="F:ATP binding"/>
    <property type="evidence" value="ECO:0007669"/>
    <property type="project" value="UniProtKB-KW"/>
</dbReference>
<dbReference type="InterPro" id="IPR001576">
    <property type="entry name" value="Phosphoglycerate_kinase"/>
</dbReference>
<dbReference type="Proteomes" id="UP000034160">
    <property type="component" value="Unassembled WGS sequence"/>
</dbReference>
<dbReference type="PANTHER" id="PTHR11406">
    <property type="entry name" value="PHOSPHOGLYCERATE KINASE"/>
    <property type="match status" value="1"/>
</dbReference>
<dbReference type="InterPro" id="IPR036043">
    <property type="entry name" value="Phosphoglycerate_kinase_sf"/>
</dbReference>
<dbReference type="STRING" id="1618356.UU93_C0005G0020"/>
<reference evidence="7 8" key="1">
    <citation type="journal article" date="2015" name="Nature">
        <title>rRNA introns, odd ribosomes, and small enigmatic genomes across a large radiation of phyla.</title>
        <authorList>
            <person name="Brown C.T."/>
            <person name="Hug L.A."/>
            <person name="Thomas B.C."/>
            <person name="Sharon I."/>
            <person name="Castelle C.J."/>
            <person name="Singh A."/>
            <person name="Wilkins M.J."/>
            <person name="Williams K.H."/>
            <person name="Banfield J.F."/>
        </authorList>
    </citation>
    <scope>NUCLEOTIDE SEQUENCE [LARGE SCALE GENOMIC DNA]</scope>
</reference>
<evidence type="ECO:0000256" key="2">
    <source>
        <dbReference type="ARBA" id="ARBA00013061"/>
    </source>
</evidence>
<dbReference type="GO" id="GO:0006094">
    <property type="term" value="P:gluconeogenesis"/>
    <property type="evidence" value="ECO:0007669"/>
    <property type="project" value="TreeGrafter"/>
</dbReference>
<evidence type="ECO:0000256" key="4">
    <source>
        <dbReference type="ARBA" id="ARBA00022741"/>
    </source>
</evidence>
<evidence type="ECO:0000313" key="7">
    <source>
        <dbReference type="EMBL" id="KKS32712.1"/>
    </source>
</evidence>
<keyword evidence="3" id="KW-0808">Transferase</keyword>
<sequence>MISILEIDVADKSVLVRADLDLPAGRQDSNRERATVEIIKYLREKKAERIKIIGHKGNIGMVEKFGVDVNFDLRADKREEENSMELAQELAQGFDVYVNEAFATSHRRHTSIVALPEFMKSQGKIVCGGLRFGKEIKILSSITPSPPLNLRGGKLLIVGGAKTLDKEKYAQDFEKNGWTVLRGGLLPNIKLRADGLDISTETVANYKSQIANAKIIVVAGPMGKYETQIPNPKSQIPKGGTYEVFKAIAESNAYKIAGGGDTESALEEFGLSDKFDWISVGGGAMLEFLMTGTLPGIEALTSQ</sequence>
<gene>
    <name evidence="7" type="ORF">UU93_C0005G0020</name>
</gene>
<dbReference type="GO" id="GO:0004618">
    <property type="term" value="F:phosphoglycerate kinase activity"/>
    <property type="evidence" value="ECO:0007669"/>
    <property type="project" value="UniProtKB-EC"/>
</dbReference>
<name>A0A0G0Y7J3_9BACT</name>
<dbReference type="Pfam" id="PF00162">
    <property type="entry name" value="PGK"/>
    <property type="match status" value="1"/>
</dbReference>
<keyword evidence="6" id="KW-0067">ATP-binding</keyword>
<evidence type="ECO:0000256" key="1">
    <source>
        <dbReference type="ARBA" id="ARBA00000642"/>
    </source>
</evidence>
<keyword evidence="4" id="KW-0547">Nucleotide-binding</keyword>
<dbReference type="GO" id="GO:0006096">
    <property type="term" value="P:glycolytic process"/>
    <property type="evidence" value="ECO:0007669"/>
    <property type="project" value="InterPro"/>
</dbReference>
<evidence type="ECO:0000256" key="5">
    <source>
        <dbReference type="ARBA" id="ARBA00022777"/>
    </source>
</evidence>
<dbReference type="GO" id="GO:0005829">
    <property type="term" value="C:cytosol"/>
    <property type="evidence" value="ECO:0007669"/>
    <property type="project" value="TreeGrafter"/>
</dbReference>
<accession>A0A0G0Y7J3</accession>
<dbReference type="Gene3D" id="3.40.50.1260">
    <property type="entry name" value="Phosphoglycerate kinase, N-terminal domain"/>
    <property type="match status" value="4"/>
</dbReference>
<dbReference type="InterPro" id="IPR015824">
    <property type="entry name" value="Phosphoglycerate_kinase_N"/>
</dbReference>
<organism evidence="7 8">
    <name type="scientific">Candidatus Amesbacteria bacterium GW2011_GWA2_42_12</name>
    <dbReference type="NCBI Taxonomy" id="1618356"/>
    <lineage>
        <taxon>Bacteria</taxon>
        <taxon>Candidatus Amesiibacteriota</taxon>
    </lineage>
</organism>
<dbReference type="EMBL" id="LCCN01000005">
    <property type="protein sequence ID" value="KKS32712.1"/>
    <property type="molecule type" value="Genomic_DNA"/>
</dbReference>
<dbReference type="SUPFAM" id="SSF53748">
    <property type="entry name" value="Phosphoglycerate kinase"/>
    <property type="match status" value="1"/>
</dbReference>
<evidence type="ECO:0000256" key="3">
    <source>
        <dbReference type="ARBA" id="ARBA00022679"/>
    </source>
</evidence>
<protein>
    <recommendedName>
        <fullName evidence="2">phosphoglycerate kinase</fullName>
        <ecNumber evidence="2">2.7.2.3</ecNumber>
    </recommendedName>
</protein>
<comment type="catalytic activity">
    <reaction evidence="1">
        <text>(2R)-3-phosphoglycerate + ATP = (2R)-3-phospho-glyceroyl phosphate + ADP</text>
        <dbReference type="Rhea" id="RHEA:14801"/>
        <dbReference type="ChEBI" id="CHEBI:30616"/>
        <dbReference type="ChEBI" id="CHEBI:57604"/>
        <dbReference type="ChEBI" id="CHEBI:58272"/>
        <dbReference type="ChEBI" id="CHEBI:456216"/>
        <dbReference type="EC" id="2.7.2.3"/>
    </reaction>
</comment>
<dbReference type="AlphaFoldDB" id="A0A0G0Y7J3"/>
<dbReference type="PANTHER" id="PTHR11406:SF23">
    <property type="entry name" value="PHOSPHOGLYCERATE KINASE 1, CHLOROPLASTIC-RELATED"/>
    <property type="match status" value="1"/>
</dbReference>
<dbReference type="EC" id="2.7.2.3" evidence="2"/>
<evidence type="ECO:0000256" key="6">
    <source>
        <dbReference type="ARBA" id="ARBA00022840"/>
    </source>
</evidence>
<dbReference type="GO" id="GO:0043531">
    <property type="term" value="F:ADP binding"/>
    <property type="evidence" value="ECO:0007669"/>
    <property type="project" value="TreeGrafter"/>
</dbReference>
<comment type="caution">
    <text evidence="7">The sequence shown here is derived from an EMBL/GenBank/DDBJ whole genome shotgun (WGS) entry which is preliminary data.</text>
</comment>